<name>A0AAV9RNU7_9TELE</name>
<feature type="compositionally biased region" description="Polar residues" evidence="1">
    <location>
        <begin position="137"/>
        <end position="148"/>
    </location>
</feature>
<keyword evidence="3" id="KW-1185">Reference proteome</keyword>
<proteinExistence type="predicted"/>
<comment type="caution">
    <text evidence="2">The sequence shown here is derived from an EMBL/GenBank/DDBJ whole genome shotgun (WGS) entry which is preliminary data.</text>
</comment>
<dbReference type="Proteomes" id="UP001311232">
    <property type="component" value="Unassembled WGS sequence"/>
</dbReference>
<evidence type="ECO:0000313" key="2">
    <source>
        <dbReference type="EMBL" id="KAK5610585.1"/>
    </source>
</evidence>
<dbReference type="AlphaFoldDB" id="A0AAV9RNU7"/>
<accession>A0AAV9RNU7</accession>
<feature type="region of interest" description="Disordered" evidence="1">
    <location>
        <begin position="259"/>
        <end position="310"/>
    </location>
</feature>
<protein>
    <submittedName>
        <fullName evidence="2">Uncharacterized protein</fullName>
    </submittedName>
</protein>
<evidence type="ECO:0000256" key="1">
    <source>
        <dbReference type="SAM" id="MobiDB-lite"/>
    </source>
</evidence>
<evidence type="ECO:0000313" key="3">
    <source>
        <dbReference type="Proteomes" id="UP001311232"/>
    </source>
</evidence>
<sequence length="310" mass="33821">MPNIIGVGNTSNTPLPFSTLHPTGFQHILFYSQNVCFQPITQDYPVLPHLQNTQRQSPEGGLLVEIKSINQSWTSRDSQLASKDHSDTKSIHIATDSVWVLQETPHIASKSTVNISENKEVYCDSASGKKSLKESPSKQYTPVDLTNQAPAAIANPPPAPYPRTGSSRRPQLEKPRGSSDKRQAGKSPPPPQSLHGISSVRSGEPVITTYKETDGIQPLGPAHPGESQGVPRPVEKHCPSSVSWVFLWASSWWVMPGTPHQGGPRRHPNQMPEPPQLAPLDVEKQRLHSESLPDDGASHPISKGDTLRIG</sequence>
<organism evidence="2 3">
    <name type="scientific">Crenichthys baileyi</name>
    <name type="common">White River springfish</name>
    <dbReference type="NCBI Taxonomy" id="28760"/>
    <lineage>
        <taxon>Eukaryota</taxon>
        <taxon>Metazoa</taxon>
        <taxon>Chordata</taxon>
        <taxon>Craniata</taxon>
        <taxon>Vertebrata</taxon>
        <taxon>Euteleostomi</taxon>
        <taxon>Actinopterygii</taxon>
        <taxon>Neopterygii</taxon>
        <taxon>Teleostei</taxon>
        <taxon>Neoteleostei</taxon>
        <taxon>Acanthomorphata</taxon>
        <taxon>Ovalentaria</taxon>
        <taxon>Atherinomorphae</taxon>
        <taxon>Cyprinodontiformes</taxon>
        <taxon>Goodeidae</taxon>
        <taxon>Crenichthys</taxon>
    </lineage>
</organism>
<feature type="region of interest" description="Disordered" evidence="1">
    <location>
        <begin position="126"/>
        <end position="200"/>
    </location>
</feature>
<feature type="region of interest" description="Disordered" evidence="1">
    <location>
        <begin position="214"/>
        <end position="236"/>
    </location>
</feature>
<reference evidence="2 3" key="1">
    <citation type="submission" date="2021-06" db="EMBL/GenBank/DDBJ databases">
        <authorList>
            <person name="Palmer J.M."/>
        </authorList>
    </citation>
    <scope>NUCLEOTIDE SEQUENCE [LARGE SCALE GENOMIC DNA]</scope>
    <source>
        <strain evidence="2 3">MEX-2019</strain>
        <tissue evidence="2">Muscle</tissue>
    </source>
</reference>
<feature type="compositionally biased region" description="Basic and acidic residues" evidence="1">
    <location>
        <begin position="170"/>
        <end position="183"/>
    </location>
</feature>
<feature type="compositionally biased region" description="Basic and acidic residues" evidence="1">
    <location>
        <begin position="281"/>
        <end position="291"/>
    </location>
</feature>
<dbReference type="EMBL" id="JAHHUM010001554">
    <property type="protein sequence ID" value="KAK5610585.1"/>
    <property type="molecule type" value="Genomic_DNA"/>
</dbReference>
<gene>
    <name evidence="2" type="ORF">CRENBAI_002935</name>
</gene>